<dbReference type="InterPro" id="IPR011004">
    <property type="entry name" value="Trimer_LpxA-like_sf"/>
</dbReference>
<dbReference type="NCBIfam" id="TIGR03570">
    <property type="entry name" value="NeuD_NnaD"/>
    <property type="match status" value="1"/>
</dbReference>
<dbReference type="RefSeq" id="WP_071635190.1">
    <property type="nucleotide sequence ID" value="NZ_MLFK01000002.1"/>
</dbReference>
<comment type="caution">
    <text evidence="5">The sequence shown here is derived from an EMBL/GenBank/DDBJ whole genome shotgun (WGS) entry which is preliminary data.</text>
</comment>
<dbReference type="SUPFAM" id="SSF51161">
    <property type="entry name" value="Trimeric LpxA-like enzymes"/>
    <property type="match status" value="1"/>
</dbReference>
<dbReference type="OrthoDB" id="708224at2"/>
<feature type="domain" description="PglD N-terminal" evidence="4">
    <location>
        <begin position="4"/>
        <end position="72"/>
    </location>
</feature>
<feature type="binding site" evidence="3">
    <location>
        <position position="70"/>
    </location>
    <ligand>
        <name>substrate</name>
    </ligand>
</feature>
<dbReference type="Gene3D" id="3.40.50.20">
    <property type="match status" value="1"/>
</dbReference>
<protein>
    <recommendedName>
        <fullName evidence="4">PglD N-terminal domain-containing protein</fullName>
    </recommendedName>
</protein>
<dbReference type="Proteomes" id="UP000182826">
    <property type="component" value="Unassembled WGS sequence"/>
</dbReference>
<evidence type="ECO:0000313" key="5">
    <source>
        <dbReference type="EMBL" id="OIV43190.1"/>
    </source>
</evidence>
<comment type="similarity">
    <text evidence="1">Belongs to the transferase hexapeptide repeat family.</text>
</comment>
<dbReference type="InterPro" id="IPR050179">
    <property type="entry name" value="Trans_hexapeptide_repeat"/>
</dbReference>
<dbReference type="Pfam" id="PF17836">
    <property type="entry name" value="PglD_N"/>
    <property type="match status" value="1"/>
</dbReference>
<dbReference type="Gene3D" id="2.160.10.10">
    <property type="entry name" value="Hexapeptide repeat proteins"/>
    <property type="match status" value="1"/>
</dbReference>
<evidence type="ECO:0000256" key="2">
    <source>
        <dbReference type="PIRSR" id="PIRSR620019-1"/>
    </source>
</evidence>
<evidence type="ECO:0000313" key="6">
    <source>
        <dbReference type="Proteomes" id="UP000182826"/>
    </source>
</evidence>
<gene>
    <name evidence="5" type="ORF">BKM63_02975</name>
</gene>
<dbReference type="PANTHER" id="PTHR43300">
    <property type="entry name" value="ACETYLTRANSFERASE"/>
    <property type="match status" value="1"/>
</dbReference>
<proteinExistence type="inferred from homology"/>
<feature type="binding site" evidence="3">
    <location>
        <begin position="33"/>
        <end position="34"/>
    </location>
    <ligand>
        <name>substrate</name>
    </ligand>
</feature>
<dbReference type="AlphaFoldDB" id="A0A1J7BX12"/>
<accession>A0A1J7BX12</accession>
<name>A0A1J7BX12_FLAJO</name>
<sequence length="209" mass="22870">MKTLAIIGSGDLGQQLSRYALSDLHYSNVVFFDDFSKEKIVNNIPVIGKTKDIEEAFELKKFDELLIGIGYKHLAEKKIIFEKFQAKIPFGKIIHSTALIDSTAIVEKGTVIYPGCIIDAQAVIKENVVLNIGCTIAHDTIIGSHSFLSPRVAVAGFTTIKEQCFLGINSTIIDNINITAKTQIGAGSLVIKSIDKKGLYIGSPVRFIR</sequence>
<dbReference type="CDD" id="cd03360">
    <property type="entry name" value="LbH_AT_putative"/>
    <property type="match status" value="1"/>
</dbReference>
<keyword evidence="6" id="KW-1185">Reference proteome</keyword>
<dbReference type="InterPro" id="IPR041561">
    <property type="entry name" value="PglD_N"/>
</dbReference>
<reference evidence="5 6" key="1">
    <citation type="submission" date="2016-10" db="EMBL/GenBank/DDBJ databases">
        <title>Draft Genome Sequence of Rhizobacteria Flavobacterium johnsoniae CI04.</title>
        <authorList>
            <person name="Bravo J.I."/>
            <person name="Lozano G.L."/>
            <person name="Handelsman J."/>
        </authorList>
    </citation>
    <scope>NUCLEOTIDE SEQUENCE [LARGE SCALE GENOMIC DNA]</scope>
    <source>
        <strain evidence="5 6">CI04</strain>
    </source>
</reference>
<organism evidence="5 6">
    <name type="scientific">Flavobacterium johnsoniae</name>
    <name type="common">Cytophaga johnsonae</name>
    <dbReference type="NCBI Taxonomy" id="986"/>
    <lineage>
        <taxon>Bacteria</taxon>
        <taxon>Pseudomonadati</taxon>
        <taxon>Bacteroidota</taxon>
        <taxon>Flavobacteriia</taxon>
        <taxon>Flavobacteriales</taxon>
        <taxon>Flavobacteriaceae</taxon>
        <taxon>Flavobacterium</taxon>
    </lineage>
</organism>
<evidence type="ECO:0000256" key="3">
    <source>
        <dbReference type="PIRSR" id="PIRSR620019-2"/>
    </source>
</evidence>
<feature type="site" description="Increases basicity of active site His" evidence="2">
    <location>
        <position position="139"/>
    </location>
</feature>
<evidence type="ECO:0000259" key="4">
    <source>
        <dbReference type="Pfam" id="PF17836"/>
    </source>
</evidence>
<evidence type="ECO:0000256" key="1">
    <source>
        <dbReference type="ARBA" id="ARBA00007274"/>
    </source>
</evidence>
<feature type="active site" description="Proton acceptor" evidence="2">
    <location>
        <position position="138"/>
    </location>
</feature>
<dbReference type="PANTHER" id="PTHR43300:SF7">
    <property type="entry name" value="UDP-N-ACETYLBACILLOSAMINE N-ACETYLTRANSFERASE"/>
    <property type="match status" value="1"/>
</dbReference>
<dbReference type="InterPro" id="IPR020019">
    <property type="entry name" value="AcTrfase_PglD-like"/>
</dbReference>
<dbReference type="EMBL" id="MLFK01000002">
    <property type="protein sequence ID" value="OIV43190.1"/>
    <property type="molecule type" value="Genomic_DNA"/>
</dbReference>
<feature type="binding site" evidence="3">
    <location>
        <position position="168"/>
    </location>
    <ligand>
        <name>acetyl-CoA</name>
        <dbReference type="ChEBI" id="CHEBI:57288"/>
    </ligand>
</feature>